<evidence type="ECO:0008006" key="5">
    <source>
        <dbReference type="Google" id="ProtNLM"/>
    </source>
</evidence>
<comment type="caution">
    <text evidence="3">The sequence shown here is derived from an EMBL/GenBank/DDBJ whole genome shotgun (WGS) entry which is preliminary data.</text>
</comment>
<organism evidence="3 4">
    <name type="scientific">Salinactinospora qingdaonensis</name>
    <dbReference type="NCBI Taxonomy" id="702744"/>
    <lineage>
        <taxon>Bacteria</taxon>
        <taxon>Bacillati</taxon>
        <taxon>Actinomycetota</taxon>
        <taxon>Actinomycetes</taxon>
        <taxon>Streptosporangiales</taxon>
        <taxon>Nocardiopsidaceae</taxon>
        <taxon>Salinactinospora</taxon>
    </lineage>
</organism>
<protein>
    <recommendedName>
        <fullName evidence="5">DUF4232 domain-containing protein</fullName>
    </recommendedName>
</protein>
<evidence type="ECO:0000256" key="2">
    <source>
        <dbReference type="SAM" id="Phobius"/>
    </source>
</evidence>
<feature type="region of interest" description="Disordered" evidence="1">
    <location>
        <begin position="42"/>
        <end position="139"/>
    </location>
</feature>
<accession>A0ABP7GMR8</accession>
<reference evidence="4" key="1">
    <citation type="journal article" date="2019" name="Int. J. Syst. Evol. Microbiol.">
        <title>The Global Catalogue of Microorganisms (GCM) 10K type strain sequencing project: providing services to taxonomists for standard genome sequencing and annotation.</title>
        <authorList>
            <consortium name="The Broad Institute Genomics Platform"/>
            <consortium name="The Broad Institute Genome Sequencing Center for Infectious Disease"/>
            <person name="Wu L."/>
            <person name="Ma J."/>
        </authorList>
    </citation>
    <scope>NUCLEOTIDE SEQUENCE [LARGE SCALE GENOMIC DNA]</scope>
    <source>
        <strain evidence="4">JCM 17137</strain>
    </source>
</reference>
<evidence type="ECO:0000313" key="4">
    <source>
        <dbReference type="Proteomes" id="UP001500908"/>
    </source>
</evidence>
<evidence type="ECO:0000256" key="1">
    <source>
        <dbReference type="SAM" id="MobiDB-lite"/>
    </source>
</evidence>
<dbReference type="Proteomes" id="UP001500908">
    <property type="component" value="Unassembled WGS sequence"/>
</dbReference>
<keyword evidence="4" id="KW-1185">Reference proteome</keyword>
<sequence length="267" mass="27212">MASSAGHPGPVSPETYWKRRVFVLAGILVVVALIAYACSVSGSSSDDGNRAANVDPSPDSSTSPENSPAPTISVPSSSSDESSADGGGNGGGAGAGGGGSGSAGGSEGGGGSGSGGDAAAAADDGEEIPAPQQPEDPCRPEDVVVTVSLDQDDYAAGEQPVITLDVVNTAKQTCTVDLGPAAMEVRITSGPDRIFSTADCQEQTKSSGSRETQLRYGVPETVTITWDRKRSWEDCRDDEVAARAGTYIATLYSQYDQGAERQVFRLN</sequence>
<name>A0ABP7GMR8_9ACTN</name>
<feature type="compositionally biased region" description="Gly residues" evidence="1">
    <location>
        <begin position="85"/>
        <end position="116"/>
    </location>
</feature>
<dbReference type="EMBL" id="BAABDD010000054">
    <property type="protein sequence ID" value="GAA3766713.1"/>
    <property type="molecule type" value="Genomic_DNA"/>
</dbReference>
<proteinExistence type="predicted"/>
<keyword evidence="2" id="KW-0812">Transmembrane</keyword>
<feature type="compositionally biased region" description="Polar residues" evidence="1">
    <location>
        <begin position="58"/>
        <end position="75"/>
    </location>
</feature>
<keyword evidence="2" id="KW-1133">Transmembrane helix</keyword>
<evidence type="ECO:0000313" key="3">
    <source>
        <dbReference type="EMBL" id="GAA3766713.1"/>
    </source>
</evidence>
<keyword evidence="2" id="KW-0472">Membrane</keyword>
<gene>
    <name evidence="3" type="ORF">GCM10022402_49810</name>
</gene>
<feature type="transmembrane region" description="Helical" evidence="2">
    <location>
        <begin position="21"/>
        <end position="37"/>
    </location>
</feature>